<dbReference type="PANTHER" id="PTHR12884">
    <property type="entry name" value="60S RIBOSOMAL PROTEIN L29"/>
    <property type="match status" value="1"/>
</dbReference>
<dbReference type="EMBL" id="JABCRI010000005">
    <property type="protein sequence ID" value="KAF8406650.1"/>
    <property type="molecule type" value="Genomic_DNA"/>
</dbReference>
<dbReference type="GO" id="GO:0022625">
    <property type="term" value="C:cytosolic large ribosomal subunit"/>
    <property type="evidence" value="ECO:0007669"/>
    <property type="project" value="TreeGrafter"/>
</dbReference>
<sequence>MAKSKNHTVHNQSYKAHKNGIKKPRKHRHTSTKGMDPKFLRNQRYARKCNTKNGIFLKTESKLSDSKGKIANDAKGEKIYREKMVACLQTEMDTSHRSVFLVICLEICFQVSWSGTQEPCSTEG</sequence>
<dbReference type="OrthoDB" id="996720at2759"/>
<evidence type="ECO:0000256" key="2">
    <source>
        <dbReference type="ARBA" id="ARBA00022980"/>
    </source>
</evidence>
<comment type="caution">
    <text evidence="6">The sequence shown here is derived from an EMBL/GenBank/DDBJ whole genome shotgun (WGS) entry which is preliminary data.</text>
</comment>
<feature type="region of interest" description="Disordered" evidence="5">
    <location>
        <begin position="1"/>
        <end position="43"/>
    </location>
</feature>
<feature type="compositionally biased region" description="Basic residues" evidence="5">
    <location>
        <begin position="15"/>
        <end position="31"/>
    </location>
</feature>
<dbReference type="GO" id="GO:0003735">
    <property type="term" value="F:structural constituent of ribosome"/>
    <property type="evidence" value="ECO:0007669"/>
    <property type="project" value="UniProtKB-UniRule"/>
</dbReference>
<proteinExistence type="inferred from homology"/>
<organism evidence="6 7">
    <name type="scientific">Tetracentron sinense</name>
    <name type="common">Spur-leaf</name>
    <dbReference type="NCBI Taxonomy" id="13715"/>
    <lineage>
        <taxon>Eukaryota</taxon>
        <taxon>Viridiplantae</taxon>
        <taxon>Streptophyta</taxon>
        <taxon>Embryophyta</taxon>
        <taxon>Tracheophyta</taxon>
        <taxon>Spermatophyta</taxon>
        <taxon>Magnoliopsida</taxon>
        <taxon>Trochodendrales</taxon>
        <taxon>Trochodendraceae</taxon>
        <taxon>Tetracentron</taxon>
    </lineage>
</organism>
<dbReference type="Gene3D" id="6.10.140.1730">
    <property type="match status" value="1"/>
</dbReference>
<comment type="similarity">
    <text evidence="1 4">Belongs to the eukaryotic ribosomal protein eL29 family.</text>
</comment>
<dbReference type="GO" id="GO:0002181">
    <property type="term" value="P:cytoplasmic translation"/>
    <property type="evidence" value="ECO:0007669"/>
    <property type="project" value="TreeGrafter"/>
</dbReference>
<dbReference type="Pfam" id="PF01779">
    <property type="entry name" value="Ribosomal_L29e"/>
    <property type="match status" value="1"/>
</dbReference>
<dbReference type="InterPro" id="IPR002673">
    <property type="entry name" value="Ribosomal_eL29"/>
</dbReference>
<dbReference type="PANTHER" id="PTHR12884:SF0">
    <property type="entry name" value="60S RIBOSOMAL PROTEIN L29"/>
    <property type="match status" value="1"/>
</dbReference>
<evidence type="ECO:0000256" key="4">
    <source>
        <dbReference type="RuleBase" id="RU364026"/>
    </source>
</evidence>
<keyword evidence="2 4" id="KW-0689">Ribosomal protein</keyword>
<keyword evidence="7" id="KW-1185">Reference proteome</keyword>
<dbReference type="AlphaFoldDB" id="A0A834ZJ44"/>
<reference evidence="6 7" key="1">
    <citation type="submission" date="2020-04" db="EMBL/GenBank/DDBJ databases">
        <title>Plant Genome Project.</title>
        <authorList>
            <person name="Zhang R.-G."/>
        </authorList>
    </citation>
    <scope>NUCLEOTIDE SEQUENCE [LARGE SCALE GENOMIC DNA]</scope>
    <source>
        <strain evidence="6">YNK0</strain>
        <tissue evidence="6">Leaf</tissue>
    </source>
</reference>
<protein>
    <recommendedName>
        <fullName evidence="4">60S ribosomal protein L29</fullName>
    </recommendedName>
</protein>
<evidence type="ECO:0000313" key="6">
    <source>
        <dbReference type="EMBL" id="KAF8406650.1"/>
    </source>
</evidence>
<keyword evidence="3 4" id="KW-0687">Ribonucleoprotein</keyword>
<evidence type="ECO:0000256" key="5">
    <source>
        <dbReference type="SAM" id="MobiDB-lite"/>
    </source>
</evidence>
<name>A0A834ZJ44_TETSI</name>
<evidence type="ECO:0000313" key="7">
    <source>
        <dbReference type="Proteomes" id="UP000655225"/>
    </source>
</evidence>
<evidence type="ECO:0000256" key="3">
    <source>
        <dbReference type="ARBA" id="ARBA00023274"/>
    </source>
</evidence>
<accession>A0A834ZJ44</accession>
<gene>
    <name evidence="6" type="ORF">HHK36_008740</name>
</gene>
<evidence type="ECO:0000256" key="1">
    <source>
        <dbReference type="ARBA" id="ARBA00010247"/>
    </source>
</evidence>
<dbReference type="Proteomes" id="UP000655225">
    <property type="component" value="Unassembled WGS sequence"/>
</dbReference>